<accession>A0AAW1P3P6</accession>
<dbReference type="EMBL" id="JALJOQ010000065">
    <property type="protein sequence ID" value="KAK9802932.1"/>
    <property type="molecule type" value="Genomic_DNA"/>
</dbReference>
<evidence type="ECO:0000313" key="2">
    <source>
        <dbReference type="Proteomes" id="UP001465755"/>
    </source>
</evidence>
<proteinExistence type="predicted"/>
<dbReference type="AlphaFoldDB" id="A0AAW1P3P6"/>
<keyword evidence="2" id="KW-1185">Reference proteome</keyword>
<evidence type="ECO:0000313" key="1">
    <source>
        <dbReference type="EMBL" id="KAK9802932.1"/>
    </source>
</evidence>
<dbReference type="Proteomes" id="UP001465755">
    <property type="component" value="Unassembled WGS sequence"/>
</dbReference>
<comment type="caution">
    <text evidence="1">The sequence shown here is derived from an EMBL/GenBank/DDBJ whole genome shotgun (WGS) entry which is preliminary data.</text>
</comment>
<sequence length="87" mass="9234">MNLCPSPDLSKVFHSGSLWEEMDDGTYSLQHFHSVADAANGKKSGAHSSTALGTEILLPCSAWHGILAAVQSSSASFRLWTLDGMVA</sequence>
<organism evidence="1 2">
    <name type="scientific">Symbiochloris irregularis</name>
    <dbReference type="NCBI Taxonomy" id="706552"/>
    <lineage>
        <taxon>Eukaryota</taxon>
        <taxon>Viridiplantae</taxon>
        <taxon>Chlorophyta</taxon>
        <taxon>core chlorophytes</taxon>
        <taxon>Trebouxiophyceae</taxon>
        <taxon>Trebouxiales</taxon>
        <taxon>Trebouxiaceae</taxon>
        <taxon>Symbiochloris</taxon>
    </lineage>
</organism>
<reference evidence="1 2" key="1">
    <citation type="journal article" date="2024" name="Nat. Commun.">
        <title>Phylogenomics reveals the evolutionary origins of lichenization in chlorophyte algae.</title>
        <authorList>
            <person name="Puginier C."/>
            <person name="Libourel C."/>
            <person name="Otte J."/>
            <person name="Skaloud P."/>
            <person name="Haon M."/>
            <person name="Grisel S."/>
            <person name="Petersen M."/>
            <person name="Berrin J.G."/>
            <person name="Delaux P.M."/>
            <person name="Dal Grande F."/>
            <person name="Keller J."/>
        </authorList>
    </citation>
    <scope>NUCLEOTIDE SEQUENCE [LARGE SCALE GENOMIC DNA]</scope>
    <source>
        <strain evidence="1 2">SAG 2036</strain>
    </source>
</reference>
<gene>
    <name evidence="1" type="ORF">WJX73_009587</name>
</gene>
<name>A0AAW1P3P6_9CHLO</name>
<protein>
    <submittedName>
        <fullName evidence="1">Uncharacterized protein</fullName>
    </submittedName>
</protein>